<name>A0A1I3QI96_9RHOB</name>
<evidence type="ECO:0000313" key="1">
    <source>
        <dbReference type="EMBL" id="SFJ33853.1"/>
    </source>
</evidence>
<organism evidence="1 2">
    <name type="scientific">Albimonas pacifica</name>
    <dbReference type="NCBI Taxonomy" id="1114924"/>
    <lineage>
        <taxon>Bacteria</taxon>
        <taxon>Pseudomonadati</taxon>
        <taxon>Pseudomonadota</taxon>
        <taxon>Alphaproteobacteria</taxon>
        <taxon>Rhodobacterales</taxon>
        <taxon>Paracoccaceae</taxon>
        <taxon>Albimonas</taxon>
    </lineage>
</organism>
<gene>
    <name evidence="1" type="ORF">SAMN05216258_1441</name>
</gene>
<dbReference type="RefSeq" id="WP_218161138.1">
    <property type="nucleotide sequence ID" value="NZ_FOQH01000044.1"/>
</dbReference>
<evidence type="ECO:0008006" key="3">
    <source>
        <dbReference type="Google" id="ProtNLM"/>
    </source>
</evidence>
<accession>A0A1I3QI96</accession>
<protein>
    <recommendedName>
        <fullName evidence="3">Cysteine-rich CPCC</fullName>
    </recommendedName>
</protein>
<keyword evidence="2" id="KW-1185">Reference proteome</keyword>
<sequence>NLTVDLSMSSSSRPMLPLNYTPLCACCLCPTVIKEGDCCYVCWWEREEICELDPEDNGGGINGAIDLPEAQKNWREGACMMPRGHVGYEDGRQSYLWHWVQAVRSGEVEWSPHALWQRNADVWGRYF</sequence>
<dbReference type="AlphaFoldDB" id="A0A1I3QI96"/>
<feature type="non-terminal residue" evidence="1">
    <location>
        <position position="1"/>
    </location>
</feature>
<reference evidence="1 2" key="1">
    <citation type="submission" date="2016-10" db="EMBL/GenBank/DDBJ databases">
        <authorList>
            <person name="de Groot N.N."/>
        </authorList>
    </citation>
    <scope>NUCLEOTIDE SEQUENCE [LARGE SCALE GENOMIC DNA]</scope>
    <source>
        <strain evidence="1 2">CGMCC 1.11030</strain>
    </source>
</reference>
<proteinExistence type="predicted"/>
<dbReference type="EMBL" id="FOQH01000044">
    <property type="protein sequence ID" value="SFJ33853.1"/>
    <property type="molecule type" value="Genomic_DNA"/>
</dbReference>
<dbReference type="Proteomes" id="UP000199377">
    <property type="component" value="Unassembled WGS sequence"/>
</dbReference>
<evidence type="ECO:0000313" key="2">
    <source>
        <dbReference type="Proteomes" id="UP000199377"/>
    </source>
</evidence>